<sequence length="138" mass="14695">MGLAFGALLMSGAAQAQDKVSDEPLIHKKSGDMVTGQDPASETRVQREGAPPLAKQCHELAVEESDEGDEIADNSIIETNAFDYEENSDSDEPFTLRVDLLASGNAMYNLTCEVDNEGNVTFKDAEMSSTAKSHPGGA</sequence>
<gene>
    <name evidence="2" type="ORF">GCM10009038_15900</name>
</gene>
<feature type="compositionally biased region" description="Basic and acidic residues" evidence="1">
    <location>
        <begin position="19"/>
        <end position="31"/>
    </location>
</feature>
<feature type="region of interest" description="Disordered" evidence="1">
    <location>
        <begin position="15"/>
        <end position="51"/>
    </location>
</feature>
<keyword evidence="3" id="KW-1185">Reference proteome</keyword>
<dbReference type="Proteomes" id="UP000646745">
    <property type="component" value="Unassembled WGS sequence"/>
</dbReference>
<organism evidence="2 3">
    <name type="scientific">Salinicola rhizosphaerae</name>
    <dbReference type="NCBI Taxonomy" id="1443141"/>
    <lineage>
        <taxon>Bacteria</taxon>
        <taxon>Pseudomonadati</taxon>
        <taxon>Pseudomonadota</taxon>
        <taxon>Gammaproteobacteria</taxon>
        <taxon>Oceanospirillales</taxon>
        <taxon>Halomonadaceae</taxon>
        <taxon>Salinicola</taxon>
    </lineage>
</organism>
<protein>
    <submittedName>
        <fullName evidence="2">Uncharacterized protein</fullName>
    </submittedName>
</protein>
<proteinExistence type="predicted"/>
<evidence type="ECO:0000313" key="2">
    <source>
        <dbReference type="EMBL" id="GHB17783.1"/>
    </source>
</evidence>
<reference evidence="3" key="1">
    <citation type="journal article" date="2019" name="Int. J. Syst. Evol. Microbiol.">
        <title>The Global Catalogue of Microorganisms (GCM) 10K type strain sequencing project: providing services to taxonomists for standard genome sequencing and annotation.</title>
        <authorList>
            <consortium name="The Broad Institute Genomics Platform"/>
            <consortium name="The Broad Institute Genome Sequencing Center for Infectious Disease"/>
            <person name="Wu L."/>
            <person name="Ma J."/>
        </authorList>
    </citation>
    <scope>NUCLEOTIDE SEQUENCE [LARGE SCALE GENOMIC DNA]</scope>
    <source>
        <strain evidence="3">KCTC 32998</strain>
    </source>
</reference>
<accession>A0ABQ3DVN4</accession>
<name>A0ABQ3DVN4_9GAMM</name>
<comment type="caution">
    <text evidence="2">The sequence shown here is derived from an EMBL/GenBank/DDBJ whole genome shotgun (WGS) entry which is preliminary data.</text>
</comment>
<evidence type="ECO:0000256" key="1">
    <source>
        <dbReference type="SAM" id="MobiDB-lite"/>
    </source>
</evidence>
<evidence type="ECO:0000313" key="3">
    <source>
        <dbReference type="Proteomes" id="UP000646745"/>
    </source>
</evidence>
<dbReference type="EMBL" id="BMZI01000003">
    <property type="protein sequence ID" value="GHB17783.1"/>
    <property type="molecule type" value="Genomic_DNA"/>
</dbReference>